<comment type="caution">
    <text evidence="1">The sequence shown here is derived from an EMBL/GenBank/DDBJ whole genome shotgun (WGS) entry which is preliminary data.</text>
</comment>
<dbReference type="OrthoDB" id="2648027at2"/>
<keyword evidence="2" id="KW-1185">Reference proteome</keyword>
<protein>
    <submittedName>
        <fullName evidence="1">Uncharacterized protein</fullName>
    </submittedName>
</protein>
<sequence>MGNNMISMMDAYMIETLRSNGLSNEQMVTLLEEKQISDLERINTKFNFNNLLKLYEQDKDIFKSVLQDGYMVKFLTMNGLKNLLQMKFNKVAEQDYQITDTGIQHLEIETKSFHTLKQLLSINWVIQENADTSNNTSNKIVDIHIV</sequence>
<gene>
    <name evidence="1" type="ORF">FG383_11065</name>
</gene>
<dbReference type="Proteomes" id="UP000318937">
    <property type="component" value="Unassembled WGS sequence"/>
</dbReference>
<proteinExistence type="predicted"/>
<accession>A0A544T9U1</accession>
<evidence type="ECO:0000313" key="2">
    <source>
        <dbReference type="Proteomes" id="UP000318937"/>
    </source>
</evidence>
<dbReference type="RefSeq" id="WP_142607453.1">
    <property type="nucleotide sequence ID" value="NZ_VDGG01000020.1"/>
</dbReference>
<name>A0A544T9U1_9BACI</name>
<organism evidence="1 2">
    <name type="scientific">Psychrobacillus soli</name>
    <dbReference type="NCBI Taxonomy" id="1543965"/>
    <lineage>
        <taxon>Bacteria</taxon>
        <taxon>Bacillati</taxon>
        <taxon>Bacillota</taxon>
        <taxon>Bacilli</taxon>
        <taxon>Bacillales</taxon>
        <taxon>Bacillaceae</taxon>
        <taxon>Psychrobacillus</taxon>
    </lineage>
</organism>
<dbReference type="EMBL" id="VDGG01000020">
    <property type="protein sequence ID" value="TQR14186.1"/>
    <property type="molecule type" value="Genomic_DNA"/>
</dbReference>
<evidence type="ECO:0000313" key="1">
    <source>
        <dbReference type="EMBL" id="TQR14186.1"/>
    </source>
</evidence>
<reference evidence="1 2" key="1">
    <citation type="submission" date="2019-05" db="EMBL/GenBank/DDBJ databases">
        <title>Psychrobacillus vulpis sp. nov., a new species isolated from feces of a red fox that inhabits in The Tablas de Daimiel Natural Park, Albacete, Spain.</title>
        <authorList>
            <person name="Rodriguez M."/>
            <person name="Reina J.C."/>
            <person name="Bejar V."/>
            <person name="Llamas I."/>
        </authorList>
    </citation>
    <scope>NUCLEOTIDE SEQUENCE [LARGE SCALE GENOMIC DNA]</scope>
    <source>
        <strain evidence="1 2">NHI-2</strain>
    </source>
</reference>
<dbReference type="AlphaFoldDB" id="A0A544T9U1"/>